<feature type="region of interest" description="Disordered" evidence="7">
    <location>
        <begin position="47"/>
        <end position="67"/>
    </location>
</feature>
<comment type="subunit">
    <text evidence="6">Component of the mitochondrial small ribosomal subunit.</text>
</comment>
<dbReference type="OrthoDB" id="5542239at2759"/>
<evidence type="ECO:0000313" key="8">
    <source>
        <dbReference type="EMBL" id="KZF25731.1"/>
    </source>
</evidence>
<dbReference type="OMA" id="ENWKIWA"/>
<reference evidence="8 9" key="1">
    <citation type="journal article" date="2016" name="Fungal Biol.">
        <title>The genome of Xylona heveae provides a window into fungal endophytism.</title>
        <authorList>
            <person name="Gazis R."/>
            <person name="Kuo A."/>
            <person name="Riley R."/>
            <person name="LaButti K."/>
            <person name="Lipzen A."/>
            <person name="Lin J."/>
            <person name="Amirebrahimi M."/>
            <person name="Hesse C.N."/>
            <person name="Spatafora J.W."/>
            <person name="Henrissat B."/>
            <person name="Hainaut M."/>
            <person name="Grigoriev I.V."/>
            <person name="Hibbett D.S."/>
        </authorList>
    </citation>
    <scope>NUCLEOTIDE SEQUENCE [LARGE SCALE GENOMIC DNA]</scope>
    <source>
        <strain evidence="8 9">TC161</strain>
    </source>
</reference>
<evidence type="ECO:0000256" key="5">
    <source>
        <dbReference type="ARBA" id="ARBA00023274"/>
    </source>
</evidence>
<dbReference type="InterPro" id="IPR016939">
    <property type="entry name" value="Ribosomal_mS23_fun"/>
</dbReference>
<comment type="subcellular location">
    <subcellularLocation>
        <location evidence="1 6">Mitochondrion</location>
    </subcellularLocation>
</comment>
<dbReference type="GeneID" id="28897110"/>
<dbReference type="CDD" id="cd23701">
    <property type="entry name" value="At1g26750"/>
    <property type="match status" value="1"/>
</dbReference>
<sequence length="258" mass="29636">MGRYDFRPLRVHQTAAQLLATKRINQSPSWFDVVAQIPPTQALVRNQPVQHQERQRRHKAKKPSRMFQPQQIKYPEDAMRKEFFADHPWELARPRVVLENDGKDAQHCDWSKMRQPNRRLDGESVIQRQLWLLNNVPEMTVARAYDQAREEFYALRHEEEVERRVAKEEALSTGAYFGKNYLEVGMELENKAFEQWKEWASQMVTAAEQARTAAYSGTSGAQADLGSDESQMEAGIDELSGSVPAQGQEARGGAVFHP</sequence>
<dbReference type="InParanoid" id="A0A165J4S0"/>
<comment type="similarity">
    <text evidence="2">Belongs to the mitochondrion-specific ribosomal protein mS23 family.</text>
</comment>
<dbReference type="EMBL" id="KV407455">
    <property type="protein sequence ID" value="KZF25731.1"/>
    <property type="molecule type" value="Genomic_DNA"/>
</dbReference>
<dbReference type="GO" id="GO:0003735">
    <property type="term" value="F:structural constituent of ribosome"/>
    <property type="evidence" value="ECO:0007669"/>
    <property type="project" value="UniProtKB-UniRule"/>
</dbReference>
<dbReference type="PANTHER" id="PTHR37799">
    <property type="entry name" value="37S RIBOSOMAL PROTEIN S25, MITOCHONDRIAL"/>
    <property type="match status" value="1"/>
</dbReference>
<dbReference type="Pfam" id="PF13741">
    <property type="entry name" value="MRP-S25"/>
    <property type="match status" value="1"/>
</dbReference>
<dbReference type="Proteomes" id="UP000076632">
    <property type="component" value="Unassembled WGS sequence"/>
</dbReference>
<evidence type="ECO:0000313" key="9">
    <source>
        <dbReference type="Proteomes" id="UP000076632"/>
    </source>
</evidence>
<dbReference type="STRING" id="1328760.A0A165J4S0"/>
<dbReference type="InterPro" id="IPR059242">
    <property type="entry name" value="mS23_dom"/>
</dbReference>
<accession>A0A165J4S0</accession>
<dbReference type="PIRSF" id="PIRSF029764">
    <property type="entry name" value="RSM25"/>
    <property type="match status" value="1"/>
</dbReference>
<dbReference type="PANTHER" id="PTHR37799:SF1">
    <property type="entry name" value="SMALL RIBOSOMAL SUBUNIT PROTEIN MS23"/>
    <property type="match status" value="1"/>
</dbReference>
<feature type="compositionally biased region" description="Basic residues" evidence="7">
    <location>
        <begin position="54"/>
        <end position="64"/>
    </location>
</feature>
<evidence type="ECO:0000256" key="2">
    <source>
        <dbReference type="ARBA" id="ARBA00009864"/>
    </source>
</evidence>
<organism evidence="8 9">
    <name type="scientific">Xylona heveae (strain CBS 132557 / TC161)</name>
    <dbReference type="NCBI Taxonomy" id="1328760"/>
    <lineage>
        <taxon>Eukaryota</taxon>
        <taxon>Fungi</taxon>
        <taxon>Dikarya</taxon>
        <taxon>Ascomycota</taxon>
        <taxon>Pezizomycotina</taxon>
        <taxon>Xylonomycetes</taxon>
        <taxon>Xylonales</taxon>
        <taxon>Xylonaceae</taxon>
        <taxon>Xylona</taxon>
    </lineage>
</organism>
<evidence type="ECO:0000256" key="6">
    <source>
        <dbReference type="PIRNR" id="PIRNR029764"/>
    </source>
</evidence>
<keyword evidence="5 6" id="KW-0687">Ribonucleoprotein</keyword>
<protein>
    <recommendedName>
        <fullName evidence="6">37S ribosomal protein S25, mitochondrial</fullName>
    </recommendedName>
</protein>
<dbReference type="GO" id="GO:0005763">
    <property type="term" value="C:mitochondrial small ribosomal subunit"/>
    <property type="evidence" value="ECO:0007669"/>
    <property type="project" value="UniProtKB-UniRule"/>
</dbReference>
<dbReference type="RefSeq" id="XP_018191286.1">
    <property type="nucleotide sequence ID" value="XM_018331973.1"/>
</dbReference>
<evidence type="ECO:0000256" key="4">
    <source>
        <dbReference type="ARBA" id="ARBA00023128"/>
    </source>
</evidence>
<feature type="region of interest" description="Disordered" evidence="7">
    <location>
        <begin position="239"/>
        <end position="258"/>
    </location>
</feature>
<evidence type="ECO:0000256" key="1">
    <source>
        <dbReference type="ARBA" id="ARBA00004173"/>
    </source>
</evidence>
<dbReference type="AlphaFoldDB" id="A0A165J4S0"/>
<evidence type="ECO:0000256" key="3">
    <source>
        <dbReference type="ARBA" id="ARBA00022980"/>
    </source>
</evidence>
<proteinExistence type="inferred from homology"/>
<gene>
    <name evidence="8" type="ORF">L228DRAFT_244625</name>
</gene>
<evidence type="ECO:0000256" key="7">
    <source>
        <dbReference type="SAM" id="MobiDB-lite"/>
    </source>
</evidence>
<name>A0A165J4S0_XYLHT</name>
<keyword evidence="3 6" id="KW-0689">Ribosomal protein</keyword>
<dbReference type="FunCoup" id="A0A165J4S0">
    <property type="interactions" value="127"/>
</dbReference>
<keyword evidence="4 6" id="KW-0496">Mitochondrion</keyword>
<keyword evidence="9" id="KW-1185">Reference proteome</keyword>